<dbReference type="AlphaFoldDB" id="A0A1W1BXA3"/>
<keyword evidence="3" id="KW-0378">Hydrolase</keyword>
<dbReference type="EMBL" id="FPHG01000034">
    <property type="protein sequence ID" value="SFV58104.1"/>
    <property type="molecule type" value="Genomic_DNA"/>
</dbReference>
<sequence length="319" mass="35457">MKKMIIFLMLFTTLYGELATNENVTKLYVATFNRAPDANGLKYWVDESKLEIEDIASSFFEQNETKVLYPDGYSNIDFINSIYLNLFSHSPDQAGLSYWQIRLDDKKIIKSQFILAIINGAQNDDKSILDNKTAVGLRFAEGGLINIQSSKDVMKGITADPATKDAMINAINNALANVSTTVSDSATGLVWQDNNDTINIRKPQVTVANVQAGNLTDISGDTVFTYCSNLELDGRNDWRVPSLKELASITNINNRPAFKTGFKYIGDRLYHWSNESDTNDNNNGLGIGFDKSKEQGVGFFSFAKSDNLYVRCVSGTPIQ</sequence>
<dbReference type="Pfam" id="PF13946">
    <property type="entry name" value="DUF4214"/>
    <property type="match status" value="1"/>
</dbReference>
<evidence type="ECO:0000259" key="2">
    <source>
        <dbReference type="Pfam" id="PF13946"/>
    </source>
</evidence>
<feature type="domain" description="DUF4214" evidence="2">
    <location>
        <begin position="56"/>
        <end position="122"/>
    </location>
</feature>
<evidence type="ECO:0000259" key="1">
    <source>
        <dbReference type="Pfam" id="PF07603"/>
    </source>
</evidence>
<dbReference type="Pfam" id="PF07603">
    <property type="entry name" value="Lcl_C"/>
    <property type="match status" value="1"/>
</dbReference>
<organism evidence="3">
    <name type="scientific">hydrothermal vent metagenome</name>
    <dbReference type="NCBI Taxonomy" id="652676"/>
    <lineage>
        <taxon>unclassified sequences</taxon>
        <taxon>metagenomes</taxon>
        <taxon>ecological metagenomes</taxon>
    </lineage>
</organism>
<accession>A0A1W1BXA3</accession>
<gene>
    <name evidence="3" type="ORF">MNB_SV-9-532</name>
</gene>
<dbReference type="PANTHER" id="PTHR35812:SF1">
    <property type="entry name" value="LIPOPROTEIN"/>
    <property type="match status" value="1"/>
</dbReference>
<evidence type="ECO:0000313" key="3">
    <source>
        <dbReference type="EMBL" id="SFV58104.1"/>
    </source>
</evidence>
<reference evidence="3" key="1">
    <citation type="submission" date="2016-10" db="EMBL/GenBank/DDBJ databases">
        <authorList>
            <person name="de Groot N.N."/>
        </authorList>
    </citation>
    <scope>NUCLEOTIDE SEQUENCE</scope>
</reference>
<protein>
    <submittedName>
        <fullName evidence="3">Chitinase</fullName>
        <ecNumber evidence="3">3.2.1.14</ecNumber>
    </submittedName>
</protein>
<dbReference type="GO" id="GO:0008843">
    <property type="term" value="F:endochitinase activity"/>
    <property type="evidence" value="ECO:0007669"/>
    <property type="project" value="UniProtKB-EC"/>
</dbReference>
<dbReference type="PANTHER" id="PTHR35812">
    <property type="entry name" value="LIPOPROTEIN"/>
    <property type="match status" value="1"/>
</dbReference>
<dbReference type="EC" id="3.2.1.14" evidence="3"/>
<name>A0A1W1BXA3_9ZZZZ</name>
<keyword evidence="3" id="KW-0326">Glycosidase</keyword>
<feature type="domain" description="Lcl C-terminal" evidence="1">
    <location>
        <begin position="181"/>
        <end position="313"/>
    </location>
</feature>
<proteinExistence type="predicted"/>
<dbReference type="InterPro" id="IPR025282">
    <property type="entry name" value="DUF4214"/>
</dbReference>
<dbReference type="InterPro" id="IPR011460">
    <property type="entry name" value="Lcl_C"/>
</dbReference>